<name>A0A0B7NKL5_9FUNG</name>
<feature type="compositionally biased region" description="Basic and acidic residues" evidence="1">
    <location>
        <begin position="24"/>
        <end position="40"/>
    </location>
</feature>
<feature type="compositionally biased region" description="Polar residues" evidence="1">
    <location>
        <begin position="43"/>
        <end position="63"/>
    </location>
</feature>
<dbReference type="Proteomes" id="UP000054107">
    <property type="component" value="Unassembled WGS sequence"/>
</dbReference>
<proteinExistence type="predicted"/>
<dbReference type="EMBL" id="LN732835">
    <property type="protein sequence ID" value="CEP16064.1"/>
    <property type="molecule type" value="Genomic_DNA"/>
</dbReference>
<protein>
    <submittedName>
        <fullName evidence="2">Uncharacterized protein</fullName>
    </submittedName>
</protein>
<organism evidence="2 3">
    <name type="scientific">Parasitella parasitica</name>
    <dbReference type="NCBI Taxonomy" id="35722"/>
    <lineage>
        <taxon>Eukaryota</taxon>
        <taxon>Fungi</taxon>
        <taxon>Fungi incertae sedis</taxon>
        <taxon>Mucoromycota</taxon>
        <taxon>Mucoromycotina</taxon>
        <taxon>Mucoromycetes</taxon>
        <taxon>Mucorales</taxon>
        <taxon>Mucorineae</taxon>
        <taxon>Mucoraceae</taxon>
        <taxon>Parasitella</taxon>
    </lineage>
</organism>
<evidence type="ECO:0000256" key="1">
    <source>
        <dbReference type="SAM" id="MobiDB-lite"/>
    </source>
</evidence>
<reference evidence="2 3" key="1">
    <citation type="submission" date="2014-09" db="EMBL/GenBank/DDBJ databases">
        <authorList>
            <person name="Ellenberger Sabrina"/>
        </authorList>
    </citation>
    <scope>NUCLEOTIDE SEQUENCE [LARGE SCALE GENOMIC DNA]</scope>
    <source>
        <strain evidence="2 3">CBS 412.66</strain>
    </source>
</reference>
<feature type="region of interest" description="Disordered" evidence="1">
    <location>
        <begin position="1"/>
        <end position="63"/>
    </location>
</feature>
<sequence length="149" mass="17192">MSNLNTTSGKLKKQKSFSLFTKKNKPEEKDNVSELFDKPETALSRTSSGEFISDAQKTSNASSELEKLHATAMLAIQDAYHAQDMDNYYAKEKEEATIAFQLCKKKYDDFIEKSGVNNTEIKKFKIRWEEDMKQLETEFEKLPEISNEE</sequence>
<evidence type="ECO:0000313" key="3">
    <source>
        <dbReference type="Proteomes" id="UP000054107"/>
    </source>
</evidence>
<keyword evidence="3" id="KW-1185">Reference proteome</keyword>
<gene>
    <name evidence="2" type="primary">PARPA_10319.1 scaffold 40090</name>
</gene>
<accession>A0A0B7NKL5</accession>
<dbReference type="AlphaFoldDB" id="A0A0B7NKL5"/>
<evidence type="ECO:0000313" key="2">
    <source>
        <dbReference type="EMBL" id="CEP16064.1"/>
    </source>
</evidence>